<gene>
    <name evidence="1" type="ORF">Lokhon_02066</name>
</gene>
<sequence length="72" mass="7581">MKIPSTASLCFLEISSSPPADENAIEVSSTACSSCTLAVAFDNSINFCSAFMIFARIKNSSLIELVTTASPK</sequence>
<evidence type="ECO:0000313" key="2">
    <source>
        <dbReference type="Proteomes" id="UP000025047"/>
    </source>
</evidence>
<comment type="caution">
    <text evidence="1">The sequence shown here is derived from an EMBL/GenBank/DDBJ whole genome shotgun (WGS) entry which is preliminary data.</text>
</comment>
<dbReference type="PATRIC" id="fig|1122180.6.peg.2052"/>
<organism evidence="1 2">
    <name type="scientific">Limimaricola hongkongensis DSM 17492</name>
    <dbReference type="NCBI Taxonomy" id="1122180"/>
    <lineage>
        <taxon>Bacteria</taxon>
        <taxon>Pseudomonadati</taxon>
        <taxon>Pseudomonadota</taxon>
        <taxon>Alphaproteobacteria</taxon>
        <taxon>Rhodobacterales</taxon>
        <taxon>Paracoccaceae</taxon>
        <taxon>Limimaricola</taxon>
    </lineage>
</organism>
<dbReference type="HOGENOM" id="CLU_2717564_0_0_5"/>
<proteinExistence type="predicted"/>
<reference evidence="1 2" key="1">
    <citation type="submission" date="2013-03" db="EMBL/GenBank/DDBJ databases">
        <authorList>
            <person name="Fiebig A."/>
            <person name="Goeker M."/>
            <person name="Klenk H.-P.P."/>
        </authorList>
    </citation>
    <scope>NUCLEOTIDE SEQUENCE [LARGE SCALE GENOMIC DNA]</scope>
    <source>
        <strain evidence="1 2">DSM 17492</strain>
    </source>
</reference>
<dbReference type="AlphaFoldDB" id="A0A017HDY0"/>
<accession>A0A017HDY0</accession>
<protein>
    <submittedName>
        <fullName evidence="1">Uncharacterized protein</fullName>
    </submittedName>
</protein>
<evidence type="ECO:0000313" key="1">
    <source>
        <dbReference type="EMBL" id="EYD71994.1"/>
    </source>
</evidence>
<name>A0A017HDY0_9RHOB</name>
<keyword evidence="2" id="KW-1185">Reference proteome</keyword>
<dbReference type="Proteomes" id="UP000025047">
    <property type="component" value="Unassembled WGS sequence"/>
</dbReference>
<dbReference type="EMBL" id="APGJ01000006">
    <property type="protein sequence ID" value="EYD71994.1"/>
    <property type="molecule type" value="Genomic_DNA"/>
</dbReference>